<accession>A0A183S8B4</accession>
<keyword evidence="2" id="KW-1185">Reference proteome</keyword>
<reference evidence="3" key="1">
    <citation type="submission" date="2016-06" db="UniProtKB">
        <authorList>
            <consortium name="WormBaseParasite"/>
        </authorList>
    </citation>
    <scope>IDENTIFICATION</scope>
</reference>
<name>A0A183S8B4_SCHSO</name>
<dbReference type="Proteomes" id="UP000275846">
    <property type="component" value="Unassembled WGS sequence"/>
</dbReference>
<gene>
    <name evidence="1" type="ORF">SSLN_LOCUS462</name>
</gene>
<evidence type="ECO:0000313" key="3">
    <source>
        <dbReference type="WBParaSite" id="SSLN_0000048301-mRNA-1"/>
    </source>
</evidence>
<dbReference type="EMBL" id="UYSU01000331">
    <property type="protein sequence ID" value="VDL85645.1"/>
    <property type="molecule type" value="Genomic_DNA"/>
</dbReference>
<sequence length="66" mass="7583">MADQSYPWSLVAANESAGEEVIDFVMKSDERKKVLERFGQPTIREEDMTDDDVTPKDEITELCYPL</sequence>
<dbReference type="AlphaFoldDB" id="A0A183S8B4"/>
<evidence type="ECO:0000313" key="2">
    <source>
        <dbReference type="Proteomes" id="UP000275846"/>
    </source>
</evidence>
<dbReference type="OrthoDB" id="10323003at2759"/>
<organism evidence="3">
    <name type="scientific">Schistocephalus solidus</name>
    <name type="common">Tapeworm</name>
    <dbReference type="NCBI Taxonomy" id="70667"/>
    <lineage>
        <taxon>Eukaryota</taxon>
        <taxon>Metazoa</taxon>
        <taxon>Spiralia</taxon>
        <taxon>Lophotrochozoa</taxon>
        <taxon>Platyhelminthes</taxon>
        <taxon>Cestoda</taxon>
        <taxon>Eucestoda</taxon>
        <taxon>Diphyllobothriidea</taxon>
        <taxon>Diphyllobothriidae</taxon>
        <taxon>Schistocephalus</taxon>
    </lineage>
</organism>
<dbReference type="WBParaSite" id="SSLN_0000048301-mRNA-1">
    <property type="protein sequence ID" value="SSLN_0000048301-mRNA-1"/>
    <property type="gene ID" value="SSLN_0000048301"/>
</dbReference>
<evidence type="ECO:0000313" key="1">
    <source>
        <dbReference type="EMBL" id="VDL85645.1"/>
    </source>
</evidence>
<reference evidence="1 2" key="2">
    <citation type="submission" date="2018-11" db="EMBL/GenBank/DDBJ databases">
        <authorList>
            <consortium name="Pathogen Informatics"/>
        </authorList>
    </citation>
    <scope>NUCLEOTIDE SEQUENCE [LARGE SCALE GENOMIC DNA]</scope>
    <source>
        <strain evidence="1 2">NST_G2</strain>
    </source>
</reference>
<protein>
    <submittedName>
        <fullName evidence="3">Protein-tyrosine-phosphatase</fullName>
    </submittedName>
</protein>
<proteinExistence type="predicted"/>